<sequence length="192" mass="19354">MSNSQAVVARPAVLGDLVPGRLVRDVALVVGAAVFVGLAAQVSVPIPGTPVPVTGQTFAVLLSGAALGFRRGALSMALYALAGMVGVPWFADGASGWRMASFGYVIGFMLAGAVVGALAARGGDRSPVRTAGTMALGLAVIYAAGVPWLMAWTHSGLGSALSMGVRPFLVGDAIKTALAAGLLPGAWRLLRR</sequence>
<dbReference type="EMBL" id="BAAABM010000037">
    <property type="protein sequence ID" value="GAA0346132.1"/>
    <property type="molecule type" value="Genomic_DNA"/>
</dbReference>
<feature type="transmembrane region" description="Helical" evidence="3">
    <location>
        <begin position="132"/>
        <end position="153"/>
    </location>
</feature>
<keyword evidence="2" id="KW-0813">Transport</keyword>
<evidence type="ECO:0000256" key="3">
    <source>
        <dbReference type="SAM" id="Phobius"/>
    </source>
</evidence>
<dbReference type="PANTHER" id="PTHR34295:SF1">
    <property type="entry name" value="BIOTIN TRANSPORTER BIOY"/>
    <property type="match status" value="1"/>
</dbReference>
<dbReference type="RefSeq" id="WP_252808485.1">
    <property type="nucleotide sequence ID" value="NZ_BAAABM010000037.1"/>
</dbReference>
<dbReference type="InterPro" id="IPR003784">
    <property type="entry name" value="BioY"/>
</dbReference>
<keyword evidence="3" id="KW-1133">Transmembrane helix</keyword>
<evidence type="ECO:0000313" key="4">
    <source>
        <dbReference type="EMBL" id="GAA0346132.1"/>
    </source>
</evidence>
<dbReference type="PIRSF" id="PIRSF016661">
    <property type="entry name" value="BioY"/>
    <property type="match status" value="1"/>
</dbReference>
<keyword evidence="2 3" id="KW-0472">Membrane</keyword>
<gene>
    <name evidence="4" type="ORF">GCM10010151_39690</name>
</gene>
<comment type="caution">
    <text evidence="4">The sequence shown here is derived from an EMBL/GenBank/DDBJ whole genome shotgun (WGS) entry which is preliminary data.</text>
</comment>
<accession>A0ABN0WT61</accession>
<protein>
    <recommendedName>
        <fullName evidence="2">Biotin transporter</fullName>
    </recommendedName>
</protein>
<organism evidence="4 5">
    <name type="scientific">Actinoallomurus spadix</name>
    <dbReference type="NCBI Taxonomy" id="79912"/>
    <lineage>
        <taxon>Bacteria</taxon>
        <taxon>Bacillati</taxon>
        <taxon>Actinomycetota</taxon>
        <taxon>Actinomycetes</taxon>
        <taxon>Streptosporangiales</taxon>
        <taxon>Thermomonosporaceae</taxon>
        <taxon>Actinoallomurus</taxon>
    </lineage>
</organism>
<keyword evidence="5" id="KW-1185">Reference proteome</keyword>
<dbReference type="Gene3D" id="1.10.1760.20">
    <property type="match status" value="1"/>
</dbReference>
<comment type="similarity">
    <text evidence="1 2">Belongs to the BioY family.</text>
</comment>
<feature type="transmembrane region" description="Helical" evidence="3">
    <location>
        <begin position="58"/>
        <end position="82"/>
    </location>
</feature>
<dbReference type="PANTHER" id="PTHR34295">
    <property type="entry name" value="BIOTIN TRANSPORTER BIOY"/>
    <property type="match status" value="1"/>
</dbReference>
<proteinExistence type="inferred from homology"/>
<evidence type="ECO:0000313" key="5">
    <source>
        <dbReference type="Proteomes" id="UP001501822"/>
    </source>
</evidence>
<reference evidence="4 5" key="1">
    <citation type="journal article" date="2019" name="Int. J. Syst. Evol. Microbiol.">
        <title>The Global Catalogue of Microorganisms (GCM) 10K type strain sequencing project: providing services to taxonomists for standard genome sequencing and annotation.</title>
        <authorList>
            <consortium name="The Broad Institute Genomics Platform"/>
            <consortium name="The Broad Institute Genome Sequencing Center for Infectious Disease"/>
            <person name="Wu L."/>
            <person name="Ma J."/>
        </authorList>
    </citation>
    <scope>NUCLEOTIDE SEQUENCE [LARGE SCALE GENOMIC DNA]</scope>
    <source>
        <strain evidence="4 5">JCM 3146</strain>
    </source>
</reference>
<evidence type="ECO:0000256" key="1">
    <source>
        <dbReference type="ARBA" id="ARBA00010692"/>
    </source>
</evidence>
<comment type="subcellular location">
    <subcellularLocation>
        <location evidence="2">Cell membrane</location>
        <topology evidence="2">Multi-pass membrane protein</topology>
    </subcellularLocation>
</comment>
<dbReference type="Proteomes" id="UP001501822">
    <property type="component" value="Unassembled WGS sequence"/>
</dbReference>
<evidence type="ECO:0000256" key="2">
    <source>
        <dbReference type="PIRNR" id="PIRNR016661"/>
    </source>
</evidence>
<name>A0ABN0WT61_9ACTN</name>
<feature type="transmembrane region" description="Helical" evidence="3">
    <location>
        <begin position="26"/>
        <end position="46"/>
    </location>
</feature>
<keyword evidence="3" id="KW-0812">Transmembrane</keyword>
<feature type="transmembrane region" description="Helical" evidence="3">
    <location>
        <begin position="173"/>
        <end position="190"/>
    </location>
</feature>
<keyword evidence="2" id="KW-1003">Cell membrane</keyword>
<dbReference type="Pfam" id="PF02632">
    <property type="entry name" value="BioY"/>
    <property type="match status" value="1"/>
</dbReference>
<feature type="transmembrane region" description="Helical" evidence="3">
    <location>
        <begin position="102"/>
        <end position="120"/>
    </location>
</feature>